<evidence type="ECO:0000259" key="1">
    <source>
        <dbReference type="Pfam" id="PF17855"/>
    </source>
</evidence>
<accession>A0A1J1IPY2</accession>
<dbReference type="PANTHER" id="PTHR11630:SF75">
    <property type="entry name" value="MINICHROMOSOME MAINTENANCE DOMAIN-CONTAINING PROTEIN 2"/>
    <property type="match status" value="1"/>
</dbReference>
<dbReference type="STRING" id="568069.A0A1J1IPY2"/>
<dbReference type="GO" id="GO:0017116">
    <property type="term" value="F:single-stranded DNA helicase activity"/>
    <property type="evidence" value="ECO:0007669"/>
    <property type="project" value="TreeGrafter"/>
</dbReference>
<gene>
    <name evidence="2" type="primary">putative MEI-218</name>
    <name evidence="2" type="ORF">CLUMA_CG015186</name>
</gene>
<dbReference type="InterPro" id="IPR031327">
    <property type="entry name" value="MCM"/>
</dbReference>
<name>A0A1J1IPY2_9DIPT</name>
<dbReference type="Pfam" id="PF17855">
    <property type="entry name" value="MCM_lid"/>
    <property type="match status" value="1"/>
</dbReference>
<sequence>MKISNILTNESFTQDSEVDDDLNFIPKSILQVYEFLKNKHSEWTFISVIVGQLCQETFPFGTYNNLKLSLLLSIAASGGDFSSLIPIVAIGKETSHANILMTCLGRFTGRFISAINFENTVKKNGTVEAGPLLLARGGVLKVGDWSGISGKNILKLMREIETGTVTIEQNQQSFPLNSTVWCYWSCSTEISKDITTIKQFMNVFGVPILIDDHINETEIIDDLLESATKIDENFSISENDMREYLSYAAKVEVTMEPQAEKILKDYFQATRIIRPNALTPKAFEILKKMTESYAKLCLRKFTSPVDALAAISISEKYIKVLFEKDSYSSPDEEKITSIDDFDKYQHRLHTWLSTFTEDILNK</sequence>
<proteinExistence type="predicted"/>
<dbReference type="GO" id="GO:0000727">
    <property type="term" value="P:double-strand break repair via break-induced replication"/>
    <property type="evidence" value="ECO:0007669"/>
    <property type="project" value="TreeGrafter"/>
</dbReference>
<dbReference type="Proteomes" id="UP000183832">
    <property type="component" value="Unassembled WGS sequence"/>
</dbReference>
<evidence type="ECO:0000313" key="2">
    <source>
        <dbReference type="EMBL" id="CRL02299.1"/>
    </source>
</evidence>
<dbReference type="Gene3D" id="3.40.50.300">
    <property type="entry name" value="P-loop containing nucleotide triphosphate hydrolases"/>
    <property type="match status" value="1"/>
</dbReference>
<dbReference type="OrthoDB" id="2015372at2759"/>
<dbReference type="GO" id="GO:0005634">
    <property type="term" value="C:nucleus"/>
    <property type="evidence" value="ECO:0007669"/>
    <property type="project" value="TreeGrafter"/>
</dbReference>
<keyword evidence="3" id="KW-1185">Reference proteome</keyword>
<dbReference type="PANTHER" id="PTHR11630">
    <property type="entry name" value="DNA REPLICATION LICENSING FACTOR MCM FAMILY MEMBER"/>
    <property type="match status" value="1"/>
</dbReference>
<dbReference type="InterPro" id="IPR027417">
    <property type="entry name" value="P-loop_NTPase"/>
</dbReference>
<dbReference type="GO" id="GO:0005524">
    <property type="term" value="F:ATP binding"/>
    <property type="evidence" value="ECO:0007669"/>
    <property type="project" value="InterPro"/>
</dbReference>
<organism evidence="2 3">
    <name type="scientific">Clunio marinus</name>
    <dbReference type="NCBI Taxonomy" id="568069"/>
    <lineage>
        <taxon>Eukaryota</taxon>
        <taxon>Metazoa</taxon>
        <taxon>Ecdysozoa</taxon>
        <taxon>Arthropoda</taxon>
        <taxon>Hexapoda</taxon>
        <taxon>Insecta</taxon>
        <taxon>Pterygota</taxon>
        <taxon>Neoptera</taxon>
        <taxon>Endopterygota</taxon>
        <taxon>Diptera</taxon>
        <taxon>Nematocera</taxon>
        <taxon>Chironomoidea</taxon>
        <taxon>Chironomidae</taxon>
        <taxon>Clunio</taxon>
    </lineage>
</organism>
<feature type="domain" description="MCM AAA-lid" evidence="1">
    <location>
        <begin position="240"/>
        <end position="317"/>
    </location>
</feature>
<dbReference type="GO" id="GO:0003677">
    <property type="term" value="F:DNA binding"/>
    <property type="evidence" value="ECO:0007669"/>
    <property type="project" value="InterPro"/>
</dbReference>
<evidence type="ECO:0000313" key="3">
    <source>
        <dbReference type="Proteomes" id="UP000183832"/>
    </source>
</evidence>
<reference evidence="2 3" key="1">
    <citation type="submission" date="2015-04" db="EMBL/GenBank/DDBJ databases">
        <authorList>
            <person name="Syromyatnikov M.Y."/>
            <person name="Popov V.N."/>
        </authorList>
    </citation>
    <scope>NUCLEOTIDE SEQUENCE [LARGE SCALE GENOMIC DNA]</scope>
</reference>
<dbReference type="AlphaFoldDB" id="A0A1J1IPY2"/>
<protein>
    <submittedName>
        <fullName evidence="2">CLUMA_CG015186, isoform A</fullName>
    </submittedName>
</protein>
<dbReference type="InterPro" id="IPR041562">
    <property type="entry name" value="MCM_lid"/>
</dbReference>
<dbReference type="EMBL" id="CVRI01000057">
    <property type="protein sequence ID" value="CRL02299.1"/>
    <property type="molecule type" value="Genomic_DNA"/>
</dbReference>